<sequence>MPHVGASRGAKAHAKSAAAKQQTKSSKPRGKGSALQEATEVASKAVTSSGDAPADTDASSRRGRSPSLPKDDDLNPRFAVREHSPSTLAEARAERDGRHFEEAAGERTPLPSKGGREYMYSLGIDHGGHCLMSPADEAMGAPDTRADEDEKPRRVLRNVSFSEDREQAQAAKAAAEQSKHTKKWNASRSPRREALETGGYTYKNLFGSDAEEEEEEGAVNAPQEILNDLDRQHEDFQAAQRVRGRPTTGSHSPGRDGSPARDRGALHPREYWRPEPSSGAVLYLKQLVAPRGLIGGHTSKGAYERTLVQRNPLFTESIEAARCVLLAPHRIPLKEFTTRCKKPKNRGGLHPVWGYPWVCPENCQSWGAADLLFWKWVASHSYSQEEAREIQQDRLLSYILDQRDLLIEFGHLVGKQLLPKDFQKRAASSAQGERGYELYTYPVRARRPELLTKLLPLLFPDCDSLRAVSLEPLKSAPTSSVSRGIPATSPGAGAFHEGAARGRPAPRGSGSLHYGRG</sequence>
<dbReference type="Proteomes" id="UP000735874">
    <property type="component" value="Unassembled WGS sequence"/>
</dbReference>
<dbReference type="EMBL" id="RCML01000257">
    <property type="protein sequence ID" value="KAG2983474.1"/>
    <property type="molecule type" value="Genomic_DNA"/>
</dbReference>
<evidence type="ECO:0000313" key="2">
    <source>
        <dbReference type="EMBL" id="KAG2817224.1"/>
    </source>
</evidence>
<name>A0A8T1G4S3_9STRA</name>
<protein>
    <recommendedName>
        <fullName evidence="7">ATP-binding cassette (ABC) Superfamily</fullName>
    </recommendedName>
</protein>
<comment type="caution">
    <text evidence="5">The sequence shown here is derived from an EMBL/GenBank/DDBJ whole genome shotgun (WGS) entry which is preliminary data.</text>
</comment>
<dbReference type="EMBL" id="RCMI01002072">
    <property type="protein sequence ID" value="KAG2878925.1"/>
    <property type="molecule type" value="Genomic_DNA"/>
</dbReference>
<dbReference type="AlphaFoldDB" id="A0A8T1G4S3"/>
<dbReference type="VEuPathDB" id="FungiDB:PC110_g23412"/>
<accession>A0A8T1G4S3</accession>
<dbReference type="Proteomes" id="UP000736787">
    <property type="component" value="Unassembled WGS sequence"/>
</dbReference>
<evidence type="ECO:0000313" key="4">
    <source>
        <dbReference type="EMBL" id="KAG2885404.1"/>
    </source>
</evidence>
<feature type="compositionally biased region" description="Basic and acidic residues" evidence="1">
    <location>
        <begin position="144"/>
        <end position="153"/>
    </location>
</feature>
<evidence type="ECO:0000313" key="3">
    <source>
        <dbReference type="EMBL" id="KAG2878925.1"/>
    </source>
</evidence>
<dbReference type="Proteomes" id="UP000697107">
    <property type="component" value="Unassembled WGS sequence"/>
</dbReference>
<evidence type="ECO:0008006" key="7">
    <source>
        <dbReference type="Google" id="ProtNLM"/>
    </source>
</evidence>
<proteinExistence type="predicted"/>
<gene>
    <name evidence="2" type="ORF">PC113_g22999</name>
    <name evidence="3" type="ORF">PC115_g22932</name>
    <name evidence="4" type="ORF">PC117_g25603</name>
    <name evidence="5" type="ORF">PC118_g9423</name>
</gene>
<dbReference type="EMBL" id="RCMG01001944">
    <property type="protein sequence ID" value="KAG2817224.1"/>
    <property type="molecule type" value="Genomic_DNA"/>
</dbReference>
<feature type="region of interest" description="Disordered" evidence="1">
    <location>
        <begin position="476"/>
        <end position="517"/>
    </location>
</feature>
<feature type="compositionally biased region" description="Basic and acidic residues" evidence="1">
    <location>
        <begin position="69"/>
        <end position="84"/>
    </location>
</feature>
<reference evidence="5" key="1">
    <citation type="submission" date="2018-10" db="EMBL/GenBank/DDBJ databases">
        <title>Effector identification in a new, highly contiguous assembly of the strawberry crown rot pathogen Phytophthora cactorum.</title>
        <authorList>
            <person name="Armitage A.D."/>
            <person name="Nellist C.F."/>
            <person name="Bates H."/>
            <person name="Vickerstaff R.J."/>
            <person name="Harrison R.J."/>
        </authorList>
    </citation>
    <scope>NUCLEOTIDE SEQUENCE</scope>
    <source>
        <strain evidence="2">15-7</strain>
        <strain evidence="3">4032</strain>
        <strain evidence="4">4040</strain>
        <strain evidence="5">P415</strain>
    </source>
</reference>
<feature type="region of interest" description="Disordered" evidence="1">
    <location>
        <begin position="134"/>
        <end position="196"/>
    </location>
</feature>
<feature type="compositionally biased region" description="Basic and acidic residues" evidence="1">
    <location>
        <begin position="91"/>
        <end position="105"/>
    </location>
</feature>
<feature type="compositionally biased region" description="Basic and acidic residues" evidence="1">
    <location>
        <begin position="258"/>
        <end position="271"/>
    </location>
</feature>
<dbReference type="EMBL" id="RCMK01002037">
    <property type="protein sequence ID" value="KAG2885404.1"/>
    <property type="molecule type" value="Genomic_DNA"/>
</dbReference>
<dbReference type="Proteomes" id="UP000774804">
    <property type="component" value="Unassembled WGS sequence"/>
</dbReference>
<evidence type="ECO:0000313" key="6">
    <source>
        <dbReference type="Proteomes" id="UP000697107"/>
    </source>
</evidence>
<evidence type="ECO:0000313" key="5">
    <source>
        <dbReference type="EMBL" id="KAG2983474.1"/>
    </source>
</evidence>
<organism evidence="5 6">
    <name type="scientific">Phytophthora cactorum</name>
    <dbReference type="NCBI Taxonomy" id="29920"/>
    <lineage>
        <taxon>Eukaryota</taxon>
        <taxon>Sar</taxon>
        <taxon>Stramenopiles</taxon>
        <taxon>Oomycota</taxon>
        <taxon>Peronosporomycetes</taxon>
        <taxon>Peronosporales</taxon>
        <taxon>Peronosporaceae</taxon>
        <taxon>Phytophthora</taxon>
    </lineage>
</organism>
<feature type="region of interest" description="Disordered" evidence="1">
    <location>
        <begin position="1"/>
        <end position="116"/>
    </location>
</feature>
<feature type="region of interest" description="Disordered" evidence="1">
    <location>
        <begin position="238"/>
        <end position="271"/>
    </location>
</feature>
<evidence type="ECO:0000256" key="1">
    <source>
        <dbReference type="SAM" id="MobiDB-lite"/>
    </source>
</evidence>
<feature type="compositionally biased region" description="Low complexity" evidence="1">
    <location>
        <begin position="15"/>
        <end position="25"/>
    </location>
</feature>